<dbReference type="Gene3D" id="3.90.550.10">
    <property type="entry name" value="Spore Coat Polysaccharide Biosynthesis Protein SpsA, Chain A"/>
    <property type="match status" value="1"/>
</dbReference>
<evidence type="ECO:0000313" key="7">
    <source>
        <dbReference type="EMBL" id="NYS26701.1"/>
    </source>
</evidence>
<dbReference type="InterPro" id="IPR001173">
    <property type="entry name" value="Glyco_trans_2-like"/>
</dbReference>
<keyword evidence="3" id="KW-0328">Glycosyltransferase</keyword>
<feature type="domain" description="Glycosyltransferase 2-like" evidence="6">
    <location>
        <begin position="50"/>
        <end position="182"/>
    </location>
</feature>
<evidence type="ECO:0000256" key="5">
    <source>
        <dbReference type="ARBA" id="ARBA00023136"/>
    </source>
</evidence>
<comment type="subcellular location">
    <subcellularLocation>
        <location evidence="1">Cell membrane</location>
    </subcellularLocation>
</comment>
<dbReference type="InterPro" id="IPR029044">
    <property type="entry name" value="Nucleotide-diphossugar_trans"/>
</dbReference>
<protein>
    <submittedName>
        <fullName evidence="7">Glycosyltransferase family 2 protein</fullName>
    </submittedName>
</protein>
<accession>A0A7Z0I2G4</accession>
<keyword evidence="4 7" id="KW-0808">Transferase</keyword>
<keyword evidence="5" id="KW-0472">Membrane</keyword>
<evidence type="ECO:0000256" key="2">
    <source>
        <dbReference type="ARBA" id="ARBA00022475"/>
    </source>
</evidence>
<sequence length="394" mass="42544">MPRDTDQDAANWPEDLQAAAISCPHLSHSRIVRRSVMRCGDTRQRPDLVVAIPACNEIDRIPACVQALKETLANFPGAGVVLMVNNSTDGSAEAALTALMTQRMNGIVVDATLAAEIANAGWSRRLALDIAVRWARPDAVLMTTDADGRVAPDWAAANLAALTDGAHLVCGRISPDAAEDAQLPSGIRQSDAVERMYTALSIELDARLDPRAHDPWPHHGLASGASLAIRAHDYRAVGRLPRLPCSEDRAFAALVERHDLCVRHSDAALVTVSCRLQGRARGGMADAIAARIANPDSLADQRLYPARITAQRATYRNALRAAWTAKNDTSFLVRQLIASPAQISRARSCSTFGAFWAEIEAGAARLAATRMRPSQLARELPELRRLVTLARAET</sequence>
<keyword evidence="8" id="KW-1185">Reference proteome</keyword>
<evidence type="ECO:0000259" key="6">
    <source>
        <dbReference type="Pfam" id="PF00535"/>
    </source>
</evidence>
<dbReference type="Pfam" id="PF00535">
    <property type="entry name" value="Glycos_transf_2"/>
    <property type="match status" value="1"/>
</dbReference>
<dbReference type="GO" id="GO:0005886">
    <property type="term" value="C:plasma membrane"/>
    <property type="evidence" value="ECO:0007669"/>
    <property type="project" value="UniProtKB-SubCell"/>
</dbReference>
<dbReference type="SUPFAM" id="SSF53448">
    <property type="entry name" value="Nucleotide-diphospho-sugar transferases"/>
    <property type="match status" value="1"/>
</dbReference>
<dbReference type="Proteomes" id="UP000529417">
    <property type="component" value="Unassembled WGS sequence"/>
</dbReference>
<dbReference type="PANTHER" id="PTHR43646:SF2">
    <property type="entry name" value="GLYCOSYLTRANSFERASE 2-LIKE DOMAIN-CONTAINING PROTEIN"/>
    <property type="match status" value="1"/>
</dbReference>
<dbReference type="AlphaFoldDB" id="A0A7Z0I2G4"/>
<keyword evidence="2" id="KW-1003">Cell membrane</keyword>
<dbReference type="CDD" id="cd00761">
    <property type="entry name" value="Glyco_tranf_GTA_type"/>
    <property type="match status" value="1"/>
</dbReference>
<name>A0A7Z0I2G4_9RHOB</name>
<evidence type="ECO:0000256" key="3">
    <source>
        <dbReference type="ARBA" id="ARBA00022676"/>
    </source>
</evidence>
<gene>
    <name evidence="7" type="ORF">HUK65_17105</name>
</gene>
<organism evidence="7 8">
    <name type="scientific">Rhabdonatronobacter sediminivivens</name>
    <dbReference type="NCBI Taxonomy" id="2743469"/>
    <lineage>
        <taxon>Bacteria</taxon>
        <taxon>Pseudomonadati</taxon>
        <taxon>Pseudomonadota</taxon>
        <taxon>Alphaproteobacteria</taxon>
        <taxon>Rhodobacterales</taxon>
        <taxon>Paracoccaceae</taxon>
        <taxon>Rhabdonatronobacter</taxon>
    </lineage>
</organism>
<evidence type="ECO:0000313" key="8">
    <source>
        <dbReference type="Proteomes" id="UP000529417"/>
    </source>
</evidence>
<dbReference type="GO" id="GO:0016757">
    <property type="term" value="F:glycosyltransferase activity"/>
    <property type="evidence" value="ECO:0007669"/>
    <property type="project" value="UniProtKB-KW"/>
</dbReference>
<comment type="caution">
    <text evidence="7">The sequence shown here is derived from an EMBL/GenBank/DDBJ whole genome shotgun (WGS) entry which is preliminary data.</text>
</comment>
<dbReference type="EMBL" id="JACBXS010000063">
    <property type="protein sequence ID" value="NYS26701.1"/>
    <property type="molecule type" value="Genomic_DNA"/>
</dbReference>
<evidence type="ECO:0000256" key="4">
    <source>
        <dbReference type="ARBA" id="ARBA00022679"/>
    </source>
</evidence>
<proteinExistence type="predicted"/>
<evidence type="ECO:0000256" key="1">
    <source>
        <dbReference type="ARBA" id="ARBA00004236"/>
    </source>
</evidence>
<reference evidence="7 8" key="1">
    <citation type="journal article" date="2000" name="Arch. Microbiol.">
        <title>Rhodobaca bogoriensis gen. nov. and sp. nov., an alkaliphilic purple nonsulfur bacterium from African Rift Valley soda lakes.</title>
        <authorList>
            <person name="Milford A.D."/>
            <person name="Achenbach L.A."/>
            <person name="Jung D.O."/>
            <person name="Madigan M.T."/>
        </authorList>
    </citation>
    <scope>NUCLEOTIDE SEQUENCE [LARGE SCALE GENOMIC DNA]</scope>
    <source>
        <strain evidence="7 8">2376</strain>
    </source>
</reference>
<dbReference type="PANTHER" id="PTHR43646">
    <property type="entry name" value="GLYCOSYLTRANSFERASE"/>
    <property type="match status" value="1"/>
</dbReference>